<evidence type="ECO:0000256" key="1">
    <source>
        <dbReference type="ARBA" id="ARBA00004651"/>
    </source>
</evidence>
<evidence type="ECO:0000313" key="7">
    <source>
        <dbReference type="EMBL" id="AFK08138.1"/>
    </source>
</evidence>
<accession>I2F885</accession>
<organism evidence="7 8">
    <name type="scientific">Mesotoga prima MesG1.Ag.4.2</name>
    <dbReference type="NCBI Taxonomy" id="660470"/>
    <lineage>
        <taxon>Bacteria</taxon>
        <taxon>Thermotogati</taxon>
        <taxon>Thermotogota</taxon>
        <taxon>Thermotogae</taxon>
        <taxon>Kosmotogales</taxon>
        <taxon>Kosmotogaceae</taxon>
        <taxon>Mesotoga</taxon>
    </lineage>
</organism>
<evidence type="ECO:0000313" key="8">
    <source>
        <dbReference type="Proteomes" id="UP000002881"/>
    </source>
</evidence>
<dbReference type="GO" id="GO:0005886">
    <property type="term" value="C:plasma membrane"/>
    <property type="evidence" value="ECO:0007669"/>
    <property type="project" value="UniProtKB-SubCell"/>
</dbReference>
<feature type="transmembrane region" description="Helical" evidence="6">
    <location>
        <begin position="267"/>
        <end position="286"/>
    </location>
</feature>
<dbReference type="GO" id="GO:0022857">
    <property type="term" value="F:transmembrane transporter activity"/>
    <property type="evidence" value="ECO:0007669"/>
    <property type="project" value="InterPro"/>
</dbReference>
<dbReference type="EMBL" id="CP003532">
    <property type="protein sequence ID" value="AFK08138.1"/>
    <property type="molecule type" value="Genomic_DNA"/>
</dbReference>
<dbReference type="STRING" id="660470.Theba_2534"/>
<dbReference type="KEGG" id="mpg:Theba_2534"/>
<dbReference type="PANTHER" id="PTHR32196">
    <property type="entry name" value="ABC TRANSPORTER PERMEASE PROTEIN YPHD-RELATED-RELATED"/>
    <property type="match status" value="1"/>
</dbReference>
<keyword evidence="2" id="KW-1003">Cell membrane</keyword>
<evidence type="ECO:0000256" key="6">
    <source>
        <dbReference type="SAM" id="Phobius"/>
    </source>
</evidence>
<keyword evidence="8" id="KW-1185">Reference proteome</keyword>
<feature type="transmembrane region" description="Helical" evidence="6">
    <location>
        <begin position="49"/>
        <end position="65"/>
    </location>
</feature>
<dbReference type="Pfam" id="PF02653">
    <property type="entry name" value="BPD_transp_2"/>
    <property type="match status" value="1"/>
</dbReference>
<evidence type="ECO:0000256" key="3">
    <source>
        <dbReference type="ARBA" id="ARBA00022692"/>
    </source>
</evidence>
<gene>
    <name evidence="7" type="ORF">Theba_2534</name>
</gene>
<sequence length="319" mass="33391" precursor="true">MMDNRNRKRKFPLSKLWTPLLLVVLFLIFGLQYPTFLSAKNFNNLLVQMAILLIASMGMSMVVLMGSIDVSVGATITITAVASAMASSALGGASIIVGMIVGALVGLINGFLATFLKIPTFLSTIAMMGILNGTAVLMLKGSPYNVSSESFLAVARGSFLDGISNLITIPIIVVLITLLITKKTVLGRMIYAIGNNEYVCQYSGISVVKIQTFVFMIHGSLVGLAGALDASMLEAACPYTGDTYTLPVIAIVVMGGIPLSGGRGGPIGTVLGAMLVTVLISGLNFMGVTPEFRNVAMGALIIAGALMSNVGRPKMITVK</sequence>
<feature type="transmembrane region" description="Helical" evidence="6">
    <location>
        <begin position="292"/>
        <end position="311"/>
    </location>
</feature>
<feature type="transmembrane region" description="Helical" evidence="6">
    <location>
        <begin position="159"/>
        <end position="180"/>
    </location>
</feature>
<evidence type="ECO:0000256" key="5">
    <source>
        <dbReference type="ARBA" id="ARBA00023136"/>
    </source>
</evidence>
<comment type="subcellular location">
    <subcellularLocation>
        <location evidence="1">Cell membrane</location>
        <topology evidence="1">Multi-pass membrane protein</topology>
    </subcellularLocation>
</comment>
<evidence type="ECO:0000256" key="2">
    <source>
        <dbReference type="ARBA" id="ARBA00022475"/>
    </source>
</evidence>
<feature type="transmembrane region" description="Helical" evidence="6">
    <location>
        <begin position="72"/>
        <end position="90"/>
    </location>
</feature>
<dbReference type="InterPro" id="IPR001851">
    <property type="entry name" value="ABC_transp_permease"/>
</dbReference>
<reference evidence="7 8" key="1">
    <citation type="journal article" date="2012" name="Genome Biol. Evol.">
        <title>Genome Sequence of the Mesophilic Thermotogales Bacterium Mesotoga prima MesG1.Ag.4.2 Reveals the Largest Thermotogales Genome To Date.</title>
        <authorList>
            <person name="Zhaxybayeva O."/>
            <person name="Swithers K.S."/>
            <person name="Foght J."/>
            <person name="Green A.G."/>
            <person name="Bruce D."/>
            <person name="Detter C."/>
            <person name="Han S."/>
            <person name="Teshima H."/>
            <person name="Han J."/>
            <person name="Woyke T."/>
            <person name="Pitluck S."/>
            <person name="Nolan M."/>
            <person name="Ivanova N."/>
            <person name="Pati A."/>
            <person name="Land M.L."/>
            <person name="Dlutek M."/>
            <person name="Doolittle W.F."/>
            <person name="Noll K.M."/>
            <person name="Nesbo C.L."/>
        </authorList>
    </citation>
    <scope>NUCLEOTIDE SEQUENCE [LARGE SCALE GENOMIC DNA]</scope>
    <source>
        <strain evidence="8">mesG1.Ag.4.2</strain>
    </source>
</reference>
<feature type="transmembrane region" description="Helical" evidence="6">
    <location>
        <begin position="96"/>
        <end position="116"/>
    </location>
</feature>
<dbReference type="eggNOG" id="COG1172">
    <property type="taxonomic scope" value="Bacteria"/>
</dbReference>
<dbReference type="GeneID" id="87108234"/>
<feature type="transmembrane region" description="Helical" evidence="6">
    <location>
        <begin position="213"/>
        <end position="232"/>
    </location>
</feature>
<proteinExistence type="predicted"/>
<name>I2F885_9BACT</name>
<keyword evidence="4 6" id="KW-1133">Transmembrane helix</keyword>
<dbReference type="HOGENOM" id="CLU_028880_2_2_0"/>
<evidence type="ECO:0000256" key="4">
    <source>
        <dbReference type="ARBA" id="ARBA00022989"/>
    </source>
</evidence>
<keyword evidence="3 6" id="KW-0812">Transmembrane</keyword>
<protein>
    <submittedName>
        <fullName evidence="7">Permease component of ribose/xylose/arabinose/galactoside ABC-type transporters</fullName>
    </submittedName>
</protein>
<dbReference type="Proteomes" id="UP000002881">
    <property type="component" value="Chromosome"/>
</dbReference>
<dbReference type="CDD" id="cd06579">
    <property type="entry name" value="TM_PBP1_transp_AraH_like"/>
    <property type="match status" value="1"/>
</dbReference>
<dbReference type="AlphaFoldDB" id="I2F885"/>
<keyword evidence="5 6" id="KW-0472">Membrane</keyword>
<feature type="transmembrane region" description="Helical" evidence="6">
    <location>
        <begin position="244"/>
        <end position="260"/>
    </location>
</feature>
<dbReference type="RefSeq" id="WP_014731863.1">
    <property type="nucleotide sequence ID" value="NC_017934.1"/>
</dbReference>
<feature type="transmembrane region" description="Helical" evidence="6">
    <location>
        <begin position="121"/>
        <end position="139"/>
    </location>
</feature>